<sequence length="48" mass="5220">MGSNDANTIVIIKGYSGGKKNNTAFTMKKIIMPKIAETSRGNTMPYIL</sequence>
<proteinExistence type="predicted"/>
<dbReference type="AlphaFoldDB" id="A0A382D5J0"/>
<accession>A0A382D5J0</accession>
<gene>
    <name evidence="1" type="ORF">METZ01_LOCUS186409</name>
</gene>
<reference evidence="1" key="1">
    <citation type="submission" date="2018-05" db="EMBL/GenBank/DDBJ databases">
        <authorList>
            <person name="Lanie J.A."/>
            <person name="Ng W.-L."/>
            <person name="Kazmierczak K.M."/>
            <person name="Andrzejewski T.M."/>
            <person name="Davidsen T.M."/>
            <person name="Wayne K.J."/>
            <person name="Tettelin H."/>
            <person name="Glass J.I."/>
            <person name="Rusch D."/>
            <person name="Podicherti R."/>
            <person name="Tsui H.-C.T."/>
            <person name="Winkler M.E."/>
        </authorList>
    </citation>
    <scope>NUCLEOTIDE SEQUENCE</scope>
</reference>
<organism evidence="1">
    <name type="scientific">marine metagenome</name>
    <dbReference type="NCBI Taxonomy" id="408172"/>
    <lineage>
        <taxon>unclassified sequences</taxon>
        <taxon>metagenomes</taxon>
        <taxon>ecological metagenomes</taxon>
    </lineage>
</organism>
<evidence type="ECO:0000313" key="1">
    <source>
        <dbReference type="EMBL" id="SVB33555.1"/>
    </source>
</evidence>
<protein>
    <submittedName>
        <fullName evidence="1">Uncharacterized protein</fullName>
    </submittedName>
</protein>
<name>A0A382D5J0_9ZZZZ</name>
<dbReference type="EMBL" id="UINC01037691">
    <property type="protein sequence ID" value="SVB33555.1"/>
    <property type="molecule type" value="Genomic_DNA"/>
</dbReference>